<dbReference type="Proteomes" id="UP000462363">
    <property type="component" value="Unassembled WGS sequence"/>
</dbReference>
<dbReference type="RefSeq" id="WP_154322614.1">
    <property type="nucleotide sequence ID" value="NZ_CAMAAA010000001.1"/>
</dbReference>
<feature type="transmembrane region" description="Helical" evidence="1">
    <location>
        <begin position="146"/>
        <end position="165"/>
    </location>
</feature>
<evidence type="ECO:0000256" key="1">
    <source>
        <dbReference type="SAM" id="Phobius"/>
    </source>
</evidence>
<feature type="transmembrane region" description="Helical" evidence="1">
    <location>
        <begin position="202"/>
        <end position="219"/>
    </location>
</feature>
<keyword evidence="1" id="KW-0812">Transmembrane</keyword>
<organism evidence="2 3">
    <name type="scientific">Clostridium scindens (strain JCM 10418 / VPI 12708)</name>
    <dbReference type="NCBI Taxonomy" id="29347"/>
    <lineage>
        <taxon>Bacteria</taxon>
        <taxon>Bacillati</taxon>
        <taxon>Bacillota</taxon>
        <taxon>Clostridia</taxon>
        <taxon>Lachnospirales</taxon>
        <taxon>Lachnospiraceae</taxon>
    </lineage>
</organism>
<feature type="transmembrane region" description="Helical" evidence="1">
    <location>
        <begin position="287"/>
        <end position="305"/>
    </location>
</feature>
<proteinExistence type="predicted"/>
<feature type="transmembrane region" description="Helical" evidence="1">
    <location>
        <begin position="239"/>
        <end position="266"/>
    </location>
</feature>
<keyword evidence="1" id="KW-1133">Transmembrane helix</keyword>
<gene>
    <name evidence="2" type="ORF">FYJ37_13635</name>
</gene>
<reference evidence="2 3" key="1">
    <citation type="submission" date="2019-08" db="EMBL/GenBank/DDBJ databases">
        <title>In-depth cultivation of the pig gut microbiome towards novel bacterial diversity and tailored functional studies.</title>
        <authorList>
            <person name="Wylensek D."/>
            <person name="Hitch T.C.A."/>
            <person name="Clavel T."/>
        </authorList>
    </citation>
    <scope>NUCLEOTIDE SEQUENCE [LARGE SCALE GENOMIC DNA]</scope>
    <source>
        <strain evidence="2 3">BL-389-WT-3D</strain>
    </source>
</reference>
<dbReference type="AlphaFoldDB" id="A0A844F4R3"/>
<evidence type="ECO:0000313" key="3">
    <source>
        <dbReference type="Proteomes" id="UP000462363"/>
    </source>
</evidence>
<name>A0A844F4R3_CLOSV</name>
<dbReference type="EMBL" id="VUMB01000033">
    <property type="protein sequence ID" value="MSS41352.1"/>
    <property type="molecule type" value="Genomic_DNA"/>
</dbReference>
<evidence type="ECO:0000313" key="2">
    <source>
        <dbReference type="EMBL" id="MSS41352.1"/>
    </source>
</evidence>
<protein>
    <submittedName>
        <fullName evidence="2">Transporter</fullName>
    </submittedName>
</protein>
<comment type="caution">
    <text evidence="2">The sequence shown here is derived from an EMBL/GenBank/DDBJ whole genome shotgun (WGS) entry which is preliminary data.</text>
</comment>
<sequence>MKRYFTSLCVIALFVLMLLFPQPVFKGASSGLLLWFNVILPTLLPFMIVSNLLIGTPAIDAISKVFGPFLCRLFGVTRYGSFAIIAGFLCGYPMGGKVTADLVRKKYITWQEGQYLLSFTNNISPMFIISYVVWQNLKDTSRTMPALLILILSPILCSFLFRIYYRPGARSRSSKCSPLPRAAAGSLMDSCIMNGFEAITKVGGYIMLFSILIALFQNLPLNHFLFSLLFLPSLEMTNGIPLICASSLPADACFVLSLALTSFGGWCSVAQTRSMVQGTRLPITPYLIEKLITTLVTSLLAYTYIRLF</sequence>
<accession>A0A844F4R3</accession>
<feature type="transmembrane region" description="Helical" evidence="1">
    <location>
        <begin position="31"/>
        <end position="54"/>
    </location>
</feature>
<keyword evidence="1" id="KW-0472">Membrane</keyword>